<sequence length="319" mass="35937">MKKLWNNKLVKNKYGQVRSGWIILTVMVAYYLITYVLSFLLIEAMRKYLISTGDINEVTGELSAYVDWLNNVALPIIMQVLTDMVMILICVITWRSVMKRPAREMGLSSAGPVKKDCCVGMLLGIVSCTIVFFIIITAGGGHVVSLVPRITGPGVMWIIVFVLVAFGEEILNRGFIMGALRRTRNIYFIVLVPSVIFGLLHLMNPNVTFLSVLNIILVGILFSYMYIKSGNIWMCIGYHFTWNTFQGVIYGMPVSGLNIPGFITTEFTHDNILNGGGFGVEGGILTTIVILLGFLFVRYYYRNSEYDFINDNRKQKDNN</sequence>
<accession>A0ABS6KD03</accession>
<protein>
    <submittedName>
        <fullName evidence="3">CPBP family intramembrane metalloprotease</fullName>
    </submittedName>
</protein>
<feature type="transmembrane region" description="Helical" evidence="1">
    <location>
        <begin position="72"/>
        <end position="97"/>
    </location>
</feature>
<proteinExistence type="predicted"/>
<keyword evidence="1" id="KW-0472">Membrane</keyword>
<keyword evidence="3" id="KW-0378">Hydrolase</keyword>
<dbReference type="Proteomes" id="UP001314681">
    <property type="component" value="Unassembled WGS sequence"/>
</dbReference>
<feature type="domain" description="CAAX prenyl protease 2/Lysostaphin resistance protein A-like" evidence="2">
    <location>
        <begin position="155"/>
        <end position="245"/>
    </location>
</feature>
<feature type="transmembrane region" description="Helical" evidence="1">
    <location>
        <begin position="283"/>
        <end position="301"/>
    </location>
</feature>
<organism evidence="3 4">
    <name type="scientific">Diplocloster modestus</name>
    <dbReference type="NCBI Taxonomy" id="2850322"/>
    <lineage>
        <taxon>Bacteria</taxon>
        <taxon>Bacillati</taxon>
        <taxon>Bacillota</taxon>
        <taxon>Clostridia</taxon>
        <taxon>Lachnospirales</taxon>
        <taxon>Lachnospiraceae</taxon>
        <taxon>Diplocloster</taxon>
    </lineage>
</organism>
<evidence type="ECO:0000313" key="4">
    <source>
        <dbReference type="Proteomes" id="UP001314681"/>
    </source>
</evidence>
<dbReference type="PANTHER" id="PTHR39430">
    <property type="entry name" value="MEMBRANE-ASSOCIATED PROTEASE-RELATED"/>
    <property type="match status" value="1"/>
</dbReference>
<evidence type="ECO:0000256" key="1">
    <source>
        <dbReference type="SAM" id="Phobius"/>
    </source>
</evidence>
<feature type="transmembrane region" description="Helical" evidence="1">
    <location>
        <begin position="209"/>
        <end position="227"/>
    </location>
</feature>
<evidence type="ECO:0000313" key="3">
    <source>
        <dbReference type="EMBL" id="MBU9728378.1"/>
    </source>
</evidence>
<name>A0ABS6KD03_9FIRM</name>
<dbReference type="RefSeq" id="WP_158353663.1">
    <property type="nucleotide sequence ID" value="NZ_JAHQCX010000019.1"/>
</dbReference>
<feature type="transmembrane region" description="Helical" evidence="1">
    <location>
        <begin position="146"/>
        <end position="166"/>
    </location>
</feature>
<feature type="transmembrane region" description="Helical" evidence="1">
    <location>
        <begin position="21"/>
        <end position="42"/>
    </location>
</feature>
<feature type="transmembrane region" description="Helical" evidence="1">
    <location>
        <begin position="186"/>
        <end position="203"/>
    </location>
</feature>
<evidence type="ECO:0000259" key="2">
    <source>
        <dbReference type="Pfam" id="PF02517"/>
    </source>
</evidence>
<dbReference type="Pfam" id="PF02517">
    <property type="entry name" value="Rce1-like"/>
    <property type="match status" value="1"/>
</dbReference>
<feature type="transmembrane region" description="Helical" evidence="1">
    <location>
        <begin position="239"/>
        <end position="263"/>
    </location>
</feature>
<keyword evidence="1" id="KW-0812">Transmembrane</keyword>
<dbReference type="EMBL" id="JAHQCX010000019">
    <property type="protein sequence ID" value="MBU9728378.1"/>
    <property type="molecule type" value="Genomic_DNA"/>
</dbReference>
<keyword evidence="3" id="KW-0645">Protease</keyword>
<dbReference type="PANTHER" id="PTHR39430:SF1">
    <property type="entry name" value="PROTEASE"/>
    <property type="match status" value="1"/>
</dbReference>
<keyword evidence="4" id="KW-1185">Reference proteome</keyword>
<keyword evidence="1" id="KW-1133">Transmembrane helix</keyword>
<reference evidence="3 4" key="1">
    <citation type="submission" date="2021-06" db="EMBL/GenBank/DDBJ databases">
        <title>Description of novel taxa of the family Lachnospiraceae.</title>
        <authorList>
            <person name="Chaplin A.V."/>
            <person name="Sokolova S.R."/>
            <person name="Pikina A.P."/>
            <person name="Korzhanova M."/>
            <person name="Belova V."/>
            <person name="Korostin D."/>
            <person name="Efimov B.A."/>
        </authorList>
    </citation>
    <scope>NUCLEOTIDE SEQUENCE [LARGE SCALE GENOMIC DNA]</scope>
    <source>
        <strain evidence="3 4">ASD4241</strain>
    </source>
</reference>
<keyword evidence="3" id="KW-0482">Metalloprotease</keyword>
<gene>
    <name evidence="3" type="ORF">KTH90_20475</name>
</gene>
<feature type="transmembrane region" description="Helical" evidence="1">
    <location>
        <begin position="118"/>
        <end position="140"/>
    </location>
</feature>
<comment type="caution">
    <text evidence="3">The sequence shown here is derived from an EMBL/GenBank/DDBJ whole genome shotgun (WGS) entry which is preliminary data.</text>
</comment>
<dbReference type="GO" id="GO:0008237">
    <property type="term" value="F:metallopeptidase activity"/>
    <property type="evidence" value="ECO:0007669"/>
    <property type="project" value="UniProtKB-KW"/>
</dbReference>
<dbReference type="InterPro" id="IPR003675">
    <property type="entry name" value="Rce1/LyrA-like_dom"/>
</dbReference>